<comment type="caution">
    <text evidence="1">The sequence shown here is derived from an EMBL/GenBank/DDBJ whole genome shotgun (WGS) entry which is preliminary data.</text>
</comment>
<accession>A0A412X172</accession>
<dbReference type="EMBL" id="QRZC01000050">
    <property type="protein sequence ID" value="RGV34256.1"/>
    <property type="molecule type" value="Genomic_DNA"/>
</dbReference>
<gene>
    <name evidence="1" type="ORF">DWW14_22970</name>
</gene>
<protein>
    <submittedName>
        <fullName evidence="1">Mobilization protein</fullName>
    </submittedName>
</protein>
<dbReference type="Proteomes" id="UP000285343">
    <property type="component" value="Unassembled WGS sequence"/>
</dbReference>
<sequence>KGDDNTRGHIGTELNNKAETVLQITKSQQDGNISEVKAMYIRDREFDPFAFRINDNALPEIVDDYVFQQPKQDRNFSLAELTERQHREALENGFGKQVVQGYSNVIAALKQGYASIGYERGRNVLVSLNKFLVNKRMIVKEGKGYRYNPDFHY</sequence>
<proteinExistence type="predicted"/>
<evidence type="ECO:0000313" key="2">
    <source>
        <dbReference type="Proteomes" id="UP000285343"/>
    </source>
</evidence>
<name>A0A412X172_BACUN</name>
<reference evidence="1 2" key="1">
    <citation type="submission" date="2018-08" db="EMBL/GenBank/DDBJ databases">
        <title>A genome reference for cultivated species of the human gut microbiota.</title>
        <authorList>
            <person name="Zou Y."/>
            <person name="Xue W."/>
            <person name="Luo G."/>
        </authorList>
    </citation>
    <scope>NUCLEOTIDE SEQUENCE [LARGE SCALE GENOMIC DNA]</scope>
    <source>
        <strain evidence="1 2">AF14-42</strain>
    </source>
</reference>
<feature type="non-terminal residue" evidence="1">
    <location>
        <position position="1"/>
    </location>
</feature>
<dbReference type="AlphaFoldDB" id="A0A412X172"/>
<evidence type="ECO:0000313" key="1">
    <source>
        <dbReference type="EMBL" id="RGV34256.1"/>
    </source>
</evidence>
<organism evidence="1 2">
    <name type="scientific">Bacteroides uniformis</name>
    <dbReference type="NCBI Taxonomy" id="820"/>
    <lineage>
        <taxon>Bacteria</taxon>
        <taxon>Pseudomonadati</taxon>
        <taxon>Bacteroidota</taxon>
        <taxon>Bacteroidia</taxon>
        <taxon>Bacteroidales</taxon>
        <taxon>Bacteroidaceae</taxon>
        <taxon>Bacteroides</taxon>
    </lineage>
</organism>